<dbReference type="Gene3D" id="1.10.3210.10">
    <property type="entry name" value="Hypothetical protein af1432"/>
    <property type="match status" value="1"/>
</dbReference>
<dbReference type="SMART" id="SM00448">
    <property type="entry name" value="REC"/>
    <property type="match status" value="1"/>
</dbReference>
<dbReference type="InterPro" id="IPR001789">
    <property type="entry name" value="Sig_transdc_resp-reg_receiver"/>
</dbReference>
<keyword evidence="6" id="KW-1185">Reference proteome</keyword>
<evidence type="ECO:0000256" key="2">
    <source>
        <dbReference type="SAM" id="Phobius"/>
    </source>
</evidence>
<feature type="transmembrane region" description="Helical" evidence="2">
    <location>
        <begin position="155"/>
        <end position="177"/>
    </location>
</feature>
<dbReference type="SUPFAM" id="SSF109604">
    <property type="entry name" value="HD-domain/PDEase-like"/>
    <property type="match status" value="1"/>
</dbReference>
<dbReference type="InterPro" id="IPR011006">
    <property type="entry name" value="CheY-like_superfamily"/>
</dbReference>
<evidence type="ECO:0000313" key="5">
    <source>
        <dbReference type="EMBL" id="UJF32985.1"/>
    </source>
</evidence>
<dbReference type="PROSITE" id="PS51832">
    <property type="entry name" value="HD_GYP"/>
    <property type="match status" value="1"/>
</dbReference>
<feature type="transmembrane region" description="Helical" evidence="2">
    <location>
        <begin position="238"/>
        <end position="254"/>
    </location>
</feature>
<dbReference type="CDD" id="cd17535">
    <property type="entry name" value="REC_NarL-like"/>
    <property type="match status" value="1"/>
</dbReference>
<feature type="domain" description="HD-GYP" evidence="4">
    <location>
        <begin position="326"/>
        <end position="513"/>
    </location>
</feature>
<feature type="transmembrane region" description="Helical" evidence="2">
    <location>
        <begin position="183"/>
        <end position="201"/>
    </location>
</feature>
<gene>
    <name evidence="5" type="ORF">L0M14_25975</name>
</gene>
<sequence>MYKVVIADDRRMIRQGLRILLSGQAEYKVIGEARDGDEAVEQCLMLVPDLLLSDLKMPGTPIIEAVKFIKEKLPNIRIVILTAFDESEDIYIAAKAGVDGYIMKDTEPEQILRTLAHVMEGATIFQPKYNSVESPDSRGISLGLNKLQGQSAHQLFLAMLASLATIACMLGSVYWIMNRTVDSLIFCTGFLVASLLVWGMYALQLRAIRVNPLAKHAGLYGTFLFILAVSVYNPMNIREMWVLLLSIPLIVSLITSFRYYLYASAAFLFIFFIFNFMESSSSLLDREALVLSIILKHLFALGSVALGLLIQHSLSQLGEKLQAASFQKQKQQVIHMLECFISVGERKTQTSRKEIGEMSTLLKALVKEHGEVEVHEWEIDFLSLLHFVSRVKLPDYMFEKEGRLSEFEFEVVKEHCFMAKELCQDIADFQFIQSAFLYHHEKVDGTGYPYQLKGDEIPLLSQMLGLVEVFQAMTTPRSYRQAMSEHEAYEEIQKLNGLSFREDIIKSLGKVIS</sequence>
<evidence type="ECO:0000259" key="4">
    <source>
        <dbReference type="PROSITE" id="PS51832"/>
    </source>
</evidence>
<evidence type="ECO:0000256" key="1">
    <source>
        <dbReference type="PROSITE-ProRule" id="PRU00169"/>
    </source>
</evidence>
<reference evidence="5 6" key="1">
    <citation type="journal article" date="2024" name="Int. J. Syst. Evol. Microbiol.">
        <title>Paenibacillus hexagrammi sp. nov., a novel bacterium isolated from the gut content of Hexagrammos agrammus.</title>
        <authorList>
            <person name="Jung H.K."/>
            <person name="Kim D.G."/>
            <person name="Zin H."/>
            <person name="Park J."/>
            <person name="Jung H."/>
            <person name="Kim Y.O."/>
            <person name="Kong H.J."/>
            <person name="Kim J.W."/>
            <person name="Kim Y.S."/>
        </authorList>
    </citation>
    <scope>NUCLEOTIDE SEQUENCE [LARGE SCALE GENOMIC DNA]</scope>
    <source>
        <strain evidence="5 6">YPD9-1</strain>
    </source>
</reference>
<keyword evidence="1" id="KW-0597">Phosphoprotein</keyword>
<protein>
    <submittedName>
        <fullName evidence="5">Response regulator</fullName>
    </submittedName>
</protein>
<feature type="transmembrane region" description="Helical" evidence="2">
    <location>
        <begin position="213"/>
        <end position="232"/>
    </location>
</feature>
<dbReference type="SUPFAM" id="SSF52172">
    <property type="entry name" value="CheY-like"/>
    <property type="match status" value="1"/>
</dbReference>
<keyword evidence="2" id="KW-0812">Transmembrane</keyword>
<dbReference type="InterPro" id="IPR058245">
    <property type="entry name" value="NreC/VraR/RcsB-like_REC"/>
</dbReference>
<dbReference type="CDD" id="cd00077">
    <property type="entry name" value="HDc"/>
    <property type="match status" value="1"/>
</dbReference>
<dbReference type="InterPro" id="IPR003607">
    <property type="entry name" value="HD/PDEase_dom"/>
</dbReference>
<dbReference type="RefSeq" id="WP_235119328.1">
    <property type="nucleotide sequence ID" value="NZ_CP090978.1"/>
</dbReference>
<dbReference type="Pfam" id="PF13487">
    <property type="entry name" value="HD_5"/>
    <property type="match status" value="1"/>
</dbReference>
<dbReference type="Proteomes" id="UP001649230">
    <property type="component" value="Chromosome"/>
</dbReference>
<feature type="modified residue" description="4-aspartylphosphate" evidence="1">
    <location>
        <position position="54"/>
    </location>
</feature>
<feature type="domain" description="Response regulatory" evidence="3">
    <location>
        <begin position="3"/>
        <end position="119"/>
    </location>
</feature>
<evidence type="ECO:0000313" key="6">
    <source>
        <dbReference type="Proteomes" id="UP001649230"/>
    </source>
</evidence>
<proteinExistence type="predicted"/>
<evidence type="ECO:0000259" key="3">
    <source>
        <dbReference type="PROSITE" id="PS50110"/>
    </source>
</evidence>
<accession>A0ABY3SHX3</accession>
<keyword evidence="2" id="KW-0472">Membrane</keyword>
<organism evidence="5 6">
    <name type="scientific">Paenibacillus hexagrammi</name>
    <dbReference type="NCBI Taxonomy" id="2908839"/>
    <lineage>
        <taxon>Bacteria</taxon>
        <taxon>Bacillati</taxon>
        <taxon>Bacillota</taxon>
        <taxon>Bacilli</taxon>
        <taxon>Bacillales</taxon>
        <taxon>Paenibacillaceae</taxon>
        <taxon>Paenibacillus</taxon>
    </lineage>
</organism>
<keyword evidence="2" id="KW-1133">Transmembrane helix</keyword>
<dbReference type="InterPro" id="IPR052020">
    <property type="entry name" value="Cyclic_di-GMP/3'3'-cGAMP_PDE"/>
</dbReference>
<dbReference type="Pfam" id="PF00072">
    <property type="entry name" value="Response_reg"/>
    <property type="match status" value="1"/>
</dbReference>
<dbReference type="Gene3D" id="3.40.50.2300">
    <property type="match status" value="1"/>
</dbReference>
<dbReference type="PANTHER" id="PTHR45228">
    <property type="entry name" value="CYCLIC DI-GMP PHOSPHODIESTERASE TM_0186-RELATED"/>
    <property type="match status" value="1"/>
</dbReference>
<name>A0ABY3SHX3_9BACL</name>
<dbReference type="PROSITE" id="PS50110">
    <property type="entry name" value="RESPONSE_REGULATORY"/>
    <property type="match status" value="1"/>
</dbReference>
<feature type="transmembrane region" description="Helical" evidence="2">
    <location>
        <begin position="289"/>
        <end position="310"/>
    </location>
</feature>
<dbReference type="PANTHER" id="PTHR45228:SF1">
    <property type="entry name" value="CYCLIC DI-GMP PHOSPHODIESTERASE TM_0186"/>
    <property type="match status" value="1"/>
</dbReference>
<dbReference type="EMBL" id="CP090978">
    <property type="protein sequence ID" value="UJF32985.1"/>
    <property type="molecule type" value="Genomic_DNA"/>
</dbReference>
<dbReference type="InterPro" id="IPR037522">
    <property type="entry name" value="HD_GYP_dom"/>
</dbReference>